<organism evidence="1">
    <name type="scientific">Homo sapiens</name>
    <name type="common">Human</name>
    <dbReference type="NCBI Taxonomy" id="9606"/>
    <lineage>
        <taxon>Eukaryota</taxon>
        <taxon>Metazoa</taxon>
        <taxon>Chordata</taxon>
        <taxon>Craniata</taxon>
        <taxon>Vertebrata</taxon>
        <taxon>Euteleostomi</taxon>
        <taxon>Mammalia</taxon>
        <taxon>Eutheria</taxon>
        <taxon>Euarchontoglires</taxon>
        <taxon>Primates</taxon>
        <taxon>Haplorrhini</taxon>
        <taxon>Catarrhini</taxon>
        <taxon>Hominidae</taxon>
        <taxon>Homo</taxon>
    </lineage>
</organism>
<reference evidence="1" key="1">
    <citation type="submission" date="1999-07" db="EMBL/GenBank/DDBJ databases">
        <title>Homo sapiens normal aorta mRNA MST105.</title>
        <authorList>
            <person name="Zhang J."/>
            <person name="Wang X.Y."/>
            <person name="Gong Q."/>
            <person name="Sheng H."/>
            <person name="Qin B.M."/>
            <person name="Liu Y.Q."/>
            <person name="Zhao B."/>
            <person name="Liu B."/>
            <person name="Zhang Q."/>
            <person name="Zheng W.Y."/>
            <person name="Xu H.S."/>
            <person name="Liu B.H."/>
            <person name="Hui R.T."/>
        </authorList>
    </citation>
    <scope>NUCLEOTIDE SEQUENCE</scope>
    <source>
        <tissue evidence="1">Aorta</tissue>
    </source>
</reference>
<dbReference type="AlphaFoldDB" id="Q7Z4D4"/>
<gene>
    <name evidence="1" type="primary">MST105</name>
</gene>
<accession>Q7Z4D4</accession>
<dbReference type="EMBL" id="AF173389">
    <property type="protein sequence ID" value="AAQ13630.1"/>
    <property type="molecule type" value="mRNA"/>
</dbReference>
<evidence type="ECO:0000313" key="1">
    <source>
        <dbReference type="EMBL" id="AAQ13630.1"/>
    </source>
</evidence>
<proteinExistence type="evidence at transcript level"/>
<dbReference type="ChiTaRS" id="EEA1">
    <property type="organism name" value="human"/>
</dbReference>
<protein>
    <submittedName>
        <fullName evidence="1">MSTP105</fullName>
    </submittedName>
</protein>
<sequence length="34" mass="4102">MLNSNCQICYFPISLKKVFMIILYSFENFKATFF</sequence>
<name>Q7Z4D4_HUMAN</name>